<reference evidence="2" key="1">
    <citation type="journal article" date="2019" name="Int. J. Syst. Evol. Microbiol.">
        <title>The Global Catalogue of Microorganisms (GCM) 10K type strain sequencing project: providing services to taxonomists for standard genome sequencing and annotation.</title>
        <authorList>
            <consortium name="The Broad Institute Genomics Platform"/>
            <consortium name="The Broad Institute Genome Sequencing Center for Infectious Disease"/>
            <person name="Wu L."/>
            <person name="Ma J."/>
        </authorList>
    </citation>
    <scope>NUCLEOTIDE SEQUENCE [LARGE SCALE GENOMIC DNA]</scope>
    <source>
        <strain evidence="2">KACC 12633</strain>
    </source>
</reference>
<keyword evidence="2" id="KW-1185">Reference proteome</keyword>
<dbReference type="Proteomes" id="UP001596150">
    <property type="component" value="Unassembled WGS sequence"/>
</dbReference>
<evidence type="ECO:0000313" key="2">
    <source>
        <dbReference type="Proteomes" id="UP001596150"/>
    </source>
</evidence>
<proteinExistence type="predicted"/>
<dbReference type="RefSeq" id="WP_266341493.1">
    <property type="nucleotide sequence ID" value="NZ_JAPKNH010000001.1"/>
</dbReference>
<comment type="caution">
    <text evidence="1">The sequence shown here is derived from an EMBL/GenBank/DDBJ whole genome shotgun (WGS) entry which is preliminary data.</text>
</comment>
<sequence length="90" mass="10024">MEFHTRILGCQPAKIGTASGGNAQDFETVMTTLKHPPFRSKAQREMDQDLQAKYGELGNPEIVAAILQKKKLEQQKSDQMHAALTPSDRD</sequence>
<dbReference type="EMBL" id="JBHSML010000003">
    <property type="protein sequence ID" value="MFC5516307.1"/>
    <property type="molecule type" value="Genomic_DNA"/>
</dbReference>
<organism evidence="1 2">
    <name type="scientific">Kaistia terrae</name>
    <dbReference type="NCBI Taxonomy" id="537017"/>
    <lineage>
        <taxon>Bacteria</taxon>
        <taxon>Pseudomonadati</taxon>
        <taxon>Pseudomonadota</taxon>
        <taxon>Alphaproteobacteria</taxon>
        <taxon>Hyphomicrobiales</taxon>
        <taxon>Kaistiaceae</taxon>
        <taxon>Kaistia</taxon>
    </lineage>
</organism>
<evidence type="ECO:0000313" key="1">
    <source>
        <dbReference type="EMBL" id="MFC5516307.1"/>
    </source>
</evidence>
<accession>A0ABW0PX24</accession>
<protein>
    <submittedName>
        <fullName evidence="1">Uncharacterized protein</fullName>
    </submittedName>
</protein>
<name>A0ABW0PX24_9HYPH</name>
<gene>
    <name evidence="1" type="ORF">ACFPP9_11050</name>
</gene>